<feature type="compositionally biased region" description="Polar residues" evidence="1">
    <location>
        <begin position="130"/>
        <end position="139"/>
    </location>
</feature>
<dbReference type="AlphaFoldDB" id="A0A6A5Q8D7"/>
<dbReference type="EMBL" id="ML979141">
    <property type="protein sequence ID" value="KAF1911951.1"/>
    <property type="molecule type" value="Genomic_DNA"/>
</dbReference>
<evidence type="ECO:0000256" key="1">
    <source>
        <dbReference type="SAM" id="MobiDB-lite"/>
    </source>
</evidence>
<sequence length="309" mass="34129">MVGLRGGADIRSEADMDAELEAALTALPANLDDASSDEIPAWIVYDVRSKSAPPYYILPRLAQPDFEPWTRRRARSQPILRSEQLRTPLHATQANTSNSSSSDGLMISPRKPSPGQPCPINASLVEEWLNEQSAQTQSTSPPPVPADVASVPSPEVEGEELTPQESDMLNAKFQGMLRGGGASCDQYIRTRIKNRASVLLRRVQEWLVHCLRRVRSEALGMETLGSSHYATHVDGTIHSRPGDLQHGHDNQSSLYQMPLSSHSALWATPNTWSAWLQPRPSLSHTIIPGITLTPPTPRRRAHKVRRVEP</sequence>
<protein>
    <submittedName>
        <fullName evidence="2">Uncharacterized protein</fullName>
    </submittedName>
</protein>
<feature type="region of interest" description="Disordered" evidence="1">
    <location>
        <begin position="77"/>
        <end position="163"/>
    </location>
</feature>
<reference evidence="2" key="1">
    <citation type="journal article" date="2020" name="Stud. Mycol.">
        <title>101 Dothideomycetes genomes: a test case for predicting lifestyles and emergence of pathogens.</title>
        <authorList>
            <person name="Haridas S."/>
            <person name="Albert R."/>
            <person name="Binder M."/>
            <person name="Bloem J."/>
            <person name="Labutti K."/>
            <person name="Salamov A."/>
            <person name="Andreopoulos B."/>
            <person name="Baker S."/>
            <person name="Barry K."/>
            <person name="Bills G."/>
            <person name="Bluhm B."/>
            <person name="Cannon C."/>
            <person name="Castanera R."/>
            <person name="Culley D."/>
            <person name="Daum C."/>
            <person name="Ezra D."/>
            <person name="Gonzalez J."/>
            <person name="Henrissat B."/>
            <person name="Kuo A."/>
            <person name="Liang C."/>
            <person name="Lipzen A."/>
            <person name="Lutzoni F."/>
            <person name="Magnuson J."/>
            <person name="Mondo S."/>
            <person name="Nolan M."/>
            <person name="Ohm R."/>
            <person name="Pangilinan J."/>
            <person name="Park H.-J."/>
            <person name="Ramirez L."/>
            <person name="Alfaro M."/>
            <person name="Sun H."/>
            <person name="Tritt A."/>
            <person name="Yoshinaga Y."/>
            <person name="Zwiers L.-H."/>
            <person name="Turgeon B."/>
            <person name="Goodwin S."/>
            <person name="Spatafora J."/>
            <person name="Crous P."/>
            <person name="Grigoriev I."/>
        </authorList>
    </citation>
    <scope>NUCLEOTIDE SEQUENCE</scope>
    <source>
        <strain evidence="2">HMLAC05119</strain>
    </source>
</reference>
<name>A0A6A5Q8D7_AMPQU</name>
<gene>
    <name evidence="2" type="ORF">BDU57DRAFT_74724</name>
</gene>
<proteinExistence type="predicted"/>
<evidence type="ECO:0000313" key="3">
    <source>
        <dbReference type="Proteomes" id="UP000800096"/>
    </source>
</evidence>
<keyword evidence="3" id="KW-1185">Reference proteome</keyword>
<dbReference type="Proteomes" id="UP000800096">
    <property type="component" value="Unassembled WGS sequence"/>
</dbReference>
<evidence type="ECO:0000313" key="2">
    <source>
        <dbReference type="EMBL" id="KAF1911951.1"/>
    </source>
</evidence>
<dbReference type="OrthoDB" id="10333669at2759"/>
<accession>A0A6A5Q8D7</accession>
<organism evidence="2 3">
    <name type="scientific">Ampelomyces quisqualis</name>
    <name type="common">Powdery mildew agent</name>
    <dbReference type="NCBI Taxonomy" id="50730"/>
    <lineage>
        <taxon>Eukaryota</taxon>
        <taxon>Fungi</taxon>
        <taxon>Dikarya</taxon>
        <taxon>Ascomycota</taxon>
        <taxon>Pezizomycotina</taxon>
        <taxon>Dothideomycetes</taxon>
        <taxon>Pleosporomycetidae</taxon>
        <taxon>Pleosporales</taxon>
        <taxon>Pleosporineae</taxon>
        <taxon>Phaeosphaeriaceae</taxon>
        <taxon>Ampelomyces</taxon>
    </lineage>
</organism>